<protein>
    <recommendedName>
        <fullName evidence="8">Propionate 3-nitronate monooxygenase</fullName>
    </recommendedName>
</protein>
<proteinExistence type="inferred from homology"/>
<dbReference type="Pfam" id="PF03060">
    <property type="entry name" value="NMO"/>
    <property type="match status" value="1"/>
</dbReference>
<keyword evidence="6" id="KW-0560">Oxidoreductase</keyword>
<evidence type="ECO:0000256" key="2">
    <source>
        <dbReference type="ARBA" id="ARBA00009881"/>
    </source>
</evidence>
<evidence type="ECO:0000256" key="8">
    <source>
        <dbReference type="ARBA" id="ARBA00031155"/>
    </source>
</evidence>
<comment type="cofactor">
    <cofactor evidence="1">
        <name>FMN</name>
        <dbReference type="ChEBI" id="CHEBI:58210"/>
    </cofactor>
</comment>
<comment type="catalytic activity">
    <reaction evidence="9">
        <text>3 propionate 3-nitronate + 3 O2 + H2O = 3 3-oxopropanoate + 2 nitrate + nitrite + H2O2 + 3 H(+)</text>
        <dbReference type="Rhea" id="RHEA:57332"/>
        <dbReference type="ChEBI" id="CHEBI:15377"/>
        <dbReference type="ChEBI" id="CHEBI:15378"/>
        <dbReference type="ChEBI" id="CHEBI:15379"/>
        <dbReference type="ChEBI" id="CHEBI:16240"/>
        <dbReference type="ChEBI" id="CHEBI:16301"/>
        <dbReference type="ChEBI" id="CHEBI:17632"/>
        <dbReference type="ChEBI" id="CHEBI:33190"/>
        <dbReference type="ChEBI" id="CHEBI:136067"/>
    </reaction>
</comment>
<keyword evidence="11" id="KW-1185">Reference proteome</keyword>
<keyword evidence="5" id="KW-0288">FMN</keyword>
<dbReference type="EMBL" id="CP098747">
    <property type="protein sequence ID" value="USG61488.1"/>
    <property type="molecule type" value="Genomic_DNA"/>
</dbReference>
<gene>
    <name evidence="10" type="ORF">NBZ79_00670</name>
</gene>
<organism evidence="10 11">
    <name type="scientific">Sneathiella marina</name>
    <dbReference type="NCBI Taxonomy" id="2950108"/>
    <lineage>
        <taxon>Bacteria</taxon>
        <taxon>Pseudomonadati</taxon>
        <taxon>Pseudomonadota</taxon>
        <taxon>Alphaproteobacteria</taxon>
        <taxon>Sneathiellales</taxon>
        <taxon>Sneathiellaceae</taxon>
        <taxon>Sneathiella</taxon>
    </lineage>
</organism>
<comment type="similarity">
    <text evidence="2">Belongs to the nitronate monooxygenase family. NMO class I subfamily.</text>
</comment>
<evidence type="ECO:0000256" key="1">
    <source>
        <dbReference type="ARBA" id="ARBA00001917"/>
    </source>
</evidence>
<reference evidence="10" key="1">
    <citation type="submission" date="2022-06" db="EMBL/GenBank/DDBJ databases">
        <title>Sneathiella actinostolidae sp. nov., isolated from a sea anemonein the Western Pacific Ocean.</title>
        <authorList>
            <person name="Wei M.J."/>
        </authorList>
    </citation>
    <scope>NUCLEOTIDE SEQUENCE</scope>
    <source>
        <strain evidence="10">PHK-P5</strain>
    </source>
</reference>
<dbReference type="Gene3D" id="3.20.20.70">
    <property type="entry name" value="Aldolase class I"/>
    <property type="match status" value="1"/>
</dbReference>
<dbReference type="GO" id="GO:0004497">
    <property type="term" value="F:monooxygenase activity"/>
    <property type="evidence" value="ECO:0007669"/>
    <property type="project" value="UniProtKB-KW"/>
</dbReference>
<dbReference type="Proteomes" id="UP001056291">
    <property type="component" value="Chromosome"/>
</dbReference>
<dbReference type="InterPro" id="IPR013785">
    <property type="entry name" value="Aldolase_TIM"/>
</dbReference>
<dbReference type="RefSeq" id="WP_251934545.1">
    <property type="nucleotide sequence ID" value="NZ_CP098747.1"/>
</dbReference>
<accession>A0ABY4W364</accession>
<keyword evidence="4" id="KW-0285">Flavoprotein</keyword>
<keyword evidence="7 10" id="KW-0503">Monooxygenase</keyword>
<name>A0ABY4W364_9PROT</name>
<evidence type="ECO:0000256" key="9">
    <source>
        <dbReference type="ARBA" id="ARBA00049401"/>
    </source>
</evidence>
<sequence>MWPDNRLTDLLGIENPFIQAPMAGANGSAMVIAVSNAGGLGSLPCGMLNIDDIRAEAGIIRQQSQNSFAMNFLCHKPEPAEPARDSAWQQQLSPYYRELQLDPTNIPPAGLRRPFDEEQCELVEDICPEIVSFHFGLPDVALVDRVKATGAHIISSATTVDEARWLQERGCDAIIAQGSEAGGHRGMFLTQDVTAQAGTFSLVPQVVDAVTVPVIAAGGIADDRGIAAAFALGAAGVQVGTAYLFTPQSLISDLHRAALKTAQDDQTAITNLFSGKPARGLINRAMREIGPMSETAPAFPTAGAALGPLKAKSEESGSTDFSSLWSGQSAALGQELDAAELTQQLISSAKHRLAELSGKYSP</sequence>
<dbReference type="SUPFAM" id="SSF51412">
    <property type="entry name" value="Inosine monophosphate dehydrogenase (IMPDH)"/>
    <property type="match status" value="1"/>
</dbReference>
<evidence type="ECO:0000313" key="11">
    <source>
        <dbReference type="Proteomes" id="UP001056291"/>
    </source>
</evidence>
<evidence type="ECO:0000256" key="5">
    <source>
        <dbReference type="ARBA" id="ARBA00022643"/>
    </source>
</evidence>
<dbReference type="InterPro" id="IPR004136">
    <property type="entry name" value="NMO"/>
</dbReference>
<dbReference type="PANTHER" id="PTHR42747:SF3">
    <property type="entry name" value="NITRONATE MONOOXYGENASE-RELATED"/>
    <property type="match status" value="1"/>
</dbReference>
<dbReference type="CDD" id="cd04730">
    <property type="entry name" value="NPD_like"/>
    <property type="match status" value="1"/>
</dbReference>
<evidence type="ECO:0000313" key="10">
    <source>
        <dbReference type="EMBL" id="USG61488.1"/>
    </source>
</evidence>
<evidence type="ECO:0000256" key="4">
    <source>
        <dbReference type="ARBA" id="ARBA00022630"/>
    </source>
</evidence>
<keyword evidence="3" id="KW-0216">Detoxification</keyword>
<evidence type="ECO:0000256" key="6">
    <source>
        <dbReference type="ARBA" id="ARBA00023002"/>
    </source>
</evidence>
<evidence type="ECO:0000256" key="3">
    <source>
        <dbReference type="ARBA" id="ARBA00022575"/>
    </source>
</evidence>
<dbReference type="PANTHER" id="PTHR42747">
    <property type="entry name" value="NITRONATE MONOOXYGENASE-RELATED"/>
    <property type="match status" value="1"/>
</dbReference>
<evidence type="ECO:0000256" key="7">
    <source>
        <dbReference type="ARBA" id="ARBA00023033"/>
    </source>
</evidence>